<keyword evidence="8 13" id="KW-0862">Zinc</keyword>
<protein>
    <recommendedName>
        <fullName evidence="13">Methionine--tRNA ligase</fullName>
        <ecNumber evidence="13">6.1.1.10</ecNumber>
    </recommendedName>
    <alternativeName>
        <fullName evidence="13">Methionyl-tRNA synthetase</fullName>
        <shortName evidence="13">MetRS</shortName>
    </alternativeName>
</protein>
<dbReference type="Gene3D" id="3.40.50.620">
    <property type="entry name" value="HUPs"/>
    <property type="match status" value="1"/>
</dbReference>
<dbReference type="EMBL" id="JBHSNP010000029">
    <property type="protein sequence ID" value="MFC5605118.1"/>
    <property type="molecule type" value="Genomic_DNA"/>
</dbReference>
<evidence type="ECO:0000313" key="17">
    <source>
        <dbReference type="Proteomes" id="UP001596071"/>
    </source>
</evidence>
<dbReference type="CDD" id="cd00814">
    <property type="entry name" value="MetRS_core"/>
    <property type="match status" value="1"/>
</dbReference>
<keyword evidence="7 13" id="KW-0547">Nucleotide-binding</keyword>
<dbReference type="Proteomes" id="UP001596071">
    <property type="component" value="Unassembled WGS sequence"/>
</dbReference>
<dbReference type="NCBIfam" id="TIGR00398">
    <property type="entry name" value="metG"/>
    <property type="match status" value="1"/>
</dbReference>
<comment type="catalytic activity">
    <reaction evidence="12 13">
        <text>tRNA(Met) + L-methionine + ATP = L-methionyl-tRNA(Met) + AMP + diphosphate</text>
        <dbReference type="Rhea" id="RHEA:13481"/>
        <dbReference type="Rhea" id="RHEA-COMP:9667"/>
        <dbReference type="Rhea" id="RHEA-COMP:9698"/>
        <dbReference type="ChEBI" id="CHEBI:30616"/>
        <dbReference type="ChEBI" id="CHEBI:33019"/>
        <dbReference type="ChEBI" id="CHEBI:57844"/>
        <dbReference type="ChEBI" id="CHEBI:78442"/>
        <dbReference type="ChEBI" id="CHEBI:78530"/>
        <dbReference type="ChEBI" id="CHEBI:456215"/>
        <dbReference type="EC" id="6.1.1.10"/>
    </reaction>
</comment>
<keyword evidence="6 13" id="KW-0479">Metal-binding</keyword>
<dbReference type="InterPro" id="IPR041872">
    <property type="entry name" value="Anticodon_Met"/>
</dbReference>
<keyword evidence="11 13" id="KW-0030">Aminoacyl-tRNA synthetase</keyword>
<feature type="binding site" evidence="13">
    <location>
        <position position="170"/>
    </location>
    <ligand>
        <name>Zn(2+)</name>
        <dbReference type="ChEBI" id="CHEBI:29105"/>
    </ligand>
</feature>
<comment type="cofactor">
    <cofactor evidence="13">
        <name>Zn(2+)</name>
        <dbReference type="ChEBI" id="CHEBI:29105"/>
    </cofactor>
    <text evidence="13">Binds 1 zinc ion per subunit.</text>
</comment>
<dbReference type="InterPro" id="IPR014729">
    <property type="entry name" value="Rossmann-like_a/b/a_fold"/>
</dbReference>
<dbReference type="PANTHER" id="PTHR45765:SF1">
    <property type="entry name" value="METHIONINE--TRNA LIGASE, CYTOPLASMIC"/>
    <property type="match status" value="1"/>
</dbReference>
<keyword evidence="9 13" id="KW-0067">ATP-binding</keyword>
<feature type="binding site" evidence="13">
    <location>
        <position position="173"/>
    </location>
    <ligand>
        <name>Zn(2+)</name>
        <dbReference type="ChEBI" id="CHEBI:29105"/>
    </ligand>
</feature>
<evidence type="ECO:0000256" key="10">
    <source>
        <dbReference type="ARBA" id="ARBA00022917"/>
    </source>
</evidence>
<keyword evidence="5 13" id="KW-0436">Ligase</keyword>
<evidence type="ECO:0000256" key="2">
    <source>
        <dbReference type="ARBA" id="ARBA00004496"/>
    </source>
</evidence>
<dbReference type="Gene3D" id="1.10.730.10">
    <property type="entry name" value="Isoleucyl-tRNA Synthetase, Domain 1"/>
    <property type="match status" value="1"/>
</dbReference>
<dbReference type="PROSITE" id="PS00178">
    <property type="entry name" value="AA_TRNA_LIGASE_I"/>
    <property type="match status" value="1"/>
</dbReference>
<evidence type="ECO:0000256" key="7">
    <source>
        <dbReference type="ARBA" id="ARBA00022741"/>
    </source>
</evidence>
<evidence type="ECO:0000256" key="1">
    <source>
        <dbReference type="ARBA" id="ARBA00003314"/>
    </source>
</evidence>
<dbReference type="InterPro" id="IPR001412">
    <property type="entry name" value="aa-tRNA-synth_I_CS"/>
</dbReference>
<gene>
    <name evidence="13 16" type="primary">metG</name>
    <name evidence="16" type="ORF">ACFPTP_17905</name>
</gene>
<dbReference type="PRINTS" id="PR01041">
    <property type="entry name" value="TRNASYNTHMET"/>
</dbReference>
<dbReference type="Pfam" id="PF08264">
    <property type="entry name" value="Anticodon_1"/>
    <property type="match status" value="1"/>
</dbReference>
<dbReference type="SUPFAM" id="SSF47323">
    <property type="entry name" value="Anticodon-binding domain of a subclass of class I aminoacyl-tRNA synthetases"/>
    <property type="match status" value="1"/>
</dbReference>
<sequence>MSNQWSRRRSKTKGESNMSVFIGGAWPYANGSLHLGHITALLPGDILARYYRLKGEKVLYASGSDCNGTPISIRANAEGVSVKEIADRYHTEFIVCFSRLGFSYDIYTRTDGRFHHQVVRNVFLTLLDRGFIFKKEVEQTYCEVDERFLPDRFVEGICPHCESRARGDQCDNCGSILDPLELSERTCKLCGNEPTVRKTEHFYFKLSAFQEELEKYVGAAKTEGRWRENAIHQSERYLREGLRDRAASRDLANGVGIPVRGYEDKKVYVWIEAVTGYYSASQEWAALNRVDFVEFWNEDTVSYYVHGKDNIPFHTIIWPAILMGIGKEYALPTRVISNEYLTLEKRKLSTSQNWAVWVPDILERYHPDSVRYFLTANAPEGRDADFSWREFIYSHNSELLGAYGNFVNRTLKFIEKSYDGVTPVAEINGEIKKTIVDLYRIVGERIETGHIKEAIETIFDFIRQANKYFDDEKPWIQIKEDEAVCARTMSTCVYIIANLAQLLSPFLPFSSEEVGRMLGVRKFEWNEIQIGGRALVDVKPLFERIDVAQIDVELERLKEKSAGVK</sequence>
<comment type="subunit">
    <text evidence="13">Monomer.</text>
</comment>
<feature type="binding site" evidence="13">
    <location>
        <position position="158"/>
    </location>
    <ligand>
        <name>Zn(2+)</name>
        <dbReference type="ChEBI" id="CHEBI:29105"/>
    </ligand>
</feature>
<evidence type="ECO:0000259" key="14">
    <source>
        <dbReference type="Pfam" id="PF08264"/>
    </source>
</evidence>
<dbReference type="InterPro" id="IPR013155">
    <property type="entry name" value="M/V/L/I-tRNA-synth_anticd-bd"/>
</dbReference>
<evidence type="ECO:0000313" key="16">
    <source>
        <dbReference type="EMBL" id="MFC5605118.1"/>
    </source>
</evidence>
<feature type="short sequence motif" description="'HIGH' region" evidence="13">
    <location>
        <begin position="27"/>
        <end position="37"/>
    </location>
</feature>
<dbReference type="Pfam" id="PF09334">
    <property type="entry name" value="tRNA-synt_1g"/>
    <property type="match status" value="1"/>
</dbReference>
<keyword evidence="4 13" id="KW-0963">Cytoplasm</keyword>
<dbReference type="SUPFAM" id="SSF52374">
    <property type="entry name" value="Nucleotidylyl transferase"/>
    <property type="match status" value="1"/>
</dbReference>
<dbReference type="PANTHER" id="PTHR45765">
    <property type="entry name" value="METHIONINE--TRNA LIGASE"/>
    <property type="match status" value="1"/>
</dbReference>
<evidence type="ECO:0000256" key="13">
    <source>
        <dbReference type="HAMAP-Rule" id="MF_00098"/>
    </source>
</evidence>
<dbReference type="RefSeq" id="WP_381447774.1">
    <property type="nucleotide sequence ID" value="NZ_JBHSNP010000029.1"/>
</dbReference>
<evidence type="ECO:0000259" key="15">
    <source>
        <dbReference type="Pfam" id="PF09334"/>
    </source>
</evidence>
<dbReference type="InterPro" id="IPR014758">
    <property type="entry name" value="Met-tRNA_synth"/>
</dbReference>
<name>A0ABW0U3E5_9BACL</name>
<evidence type="ECO:0000256" key="11">
    <source>
        <dbReference type="ARBA" id="ARBA00023146"/>
    </source>
</evidence>
<dbReference type="GO" id="GO:0004825">
    <property type="term" value="F:methionine-tRNA ligase activity"/>
    <property type="evidence" value="ECO:0007669"/>
    <property type="project" value="UniProtKB-EC"/>
</dbReference>
<dbReference type="InterPro" id="IPR029038">
    <property type="entry name" value="MetRS_Zn"/>
</dbReference>
<comment type="caution">
    <text evidence="16">The sequence shown here is derived from an EMBL/GenBank/DDBJ whole genome shotgun (WGS) entry which is preliminary data.</text>
</comment>
<keyword evidence="17" id="KW-1185">Reference proteome</keyword>
<evidence type="ECO:0000256" key="4">
    <source>
        <dbReference type="ARBA" id="ARBA00022490"/>
    </source>
</evidence>
<dbReference type="SUPFAM" id="SSF57770">
    <property type="entry name" value="Methionyl-tRNA synthetase (MetRS), Zn-domain"/>
    <property type="match status" value="1"/>
</dbReference>
<dbReference type="InterPro" id="IPR033911">
    <property type="entry name" value="MetRS_core"/>
</dbReference>
<feature type="domain" description="Methionyl/Leucyl tRNA synthetase" evidence="15">
    <location>
        <begin position="21"/>
        <end position="411"/>
    </location>
</feature>
<comment type="similarity">
    <text evidence="3 13">Belongs to the class-I aminoacyl-tRNA synthetase family. MetG type 1 subfamily.</text>
</comment>
<evidence type="ECO:0000256" key="12">
    <source>
        <dbReference type="ARBA" id="ARBA00047364"/>
    </source>
</evidence>
<evidence type="ECO:0000256" key="9">
    <source>
        <dbReference type="ARBA" id="ARBA00022840"/>
    </source>
</evidence>
<feature type="domain" description="Methionyl/Valyl/Leucyl/Isoleucyl-tRNA synthetase anticodon-binding" evidence="14">
    <location>
        <begin position="441"/>
        <end position="515"/>
    </location>
</feature>
<comment type="subcellular location">
    <subcellularLocation>
        <location evidence="2 13">Cytoplasm</location>
    </subcellularLocation>
</comment>
<evidence type="ECO:0000256" key="3">
    <source>
        <dbReference type="ARBA" id="ARBA00008258"/>
    </source>
</evidence>
<dbReference type="HAMAP" id="MF_00098">
    <property type="entry name" value="Met_tRNA_synth_type1"/>
    <property type="match status" value="1"/>
</dbReference>
<proteinExistence type="inferred from homology"/>
<organism evidence="16 17">
    <name type="scientific">Sporosarcina koreensis</name>
    <dbReference type="NCBI Taxonomy" id="334735"/>
    <lineage>
        <taxon>Bacteria</taxon>
        <taxon>Bacillati</taxon>
        <taxon>Bacillota</taxon>
        <taxon>Bacilli</taxon>
        <taxon>Bacillales</taxon>
        <taxon>Caryophanaceae</taxon>
        <taxon>Sporosarcina</taxon>
    </lineage>
</organism>
<dbReference type="Gene3D" id="2.20.28.20">
    <property type="entry name" value="Methionyl-tRNA synthetase, Zn-domain"/>
    <property type="match status" value="1"/>
</dbReference>
<reference evidence="17" key="1">
    <citation type="journal article" date="2019" name="Int. J. Syst. Evol. Microbiol.">
        <title>The Global Catalogue of Microorganisms (GCM) 10K type strain sequencing project: providing services to taxonomists for standard genome sequencing and annotation.</title>
        <authorList>
            <consortium name="The Broad Institute Genomics Platform"/>
            <consortium name="The Broad Institute Genome Sequencing Center for Infectious Disease"/>
            <person name="Wu L."/>
            <person name="Ma J."/>
        </authorList>
    </citation>
    <scope>NUCLEOTIDE SEQUENCE [LARGE SCALE GENOMIC DNA]</scope>
    <source>
        <strain evidence="17">KACC 11299</strain>
    </source>
</reference>
<dbReference type="InterPro" id="IPR009080">
    <property type="entry name" value="tRNAsynth_Ia_anticodon-bd"/>
</dbReference>
<comment type="function">
    <text evidence="1 13">Is required not only for elongation of protein synthesis but also for the initiation of all mRNA translation through initiator tRNA(fMet) aminoacylation.</text>
</comment>
<evidence type="ECO:0000256" key="6">
    <source>
        <dbReference type="ARBA" id="ARBA00022723"/>
    </source>
</evidence>
<dbReference type="InterPro" id="IPR015413">
    <property type="entry name" value="Methionyl/Leucyl_tRNA_Synth"/>
</dbReference>
<evidence type="ECO:0000256" key="5">
    <source>
        <dbReference type="ARBA" id="ARBA00022598"/>
    </source>
</evidence>
<dbReference type="CDD" id="cd07957">
    <property type="entry name" value="Anticodon_Ia_Met"/>
    <property type="match status" value="1"/>
</dbReference>
<evidence type="ECO:0000256" key="8">
    <source>
        <dbReference type="ARBA" id="ARBA00022833"/>
    </source>
</evidence>
<keyword evidence="10 13" id="KW-0648">Protein biosynthesis</keyword>
<dbReference type="InterPro" id="IPR023458">
    <property type="entry name" value="Met-tRNA_ligase_1"/>
</dbReference>
<feature type="binding site" evidence="13">
    <location>
        <position position="161"/>
    </location>
    <ligand>
        <name>Zn(2+)</name>
        <dbReference type="ChEBI" id="CHEBI:29105"/>
    </ligand>
</feature>
<feature type="short sequence motif" description="'KMSKS' region" evidence="13">
    <location>
        <begin position="347"/>
        <end position="351"/>
    </location>
</feature>
<dbReference type="EC" id="6.1.1.10" evidence="13"/>
<accession>A0ABW0U3E5</accession>
<feature type="binding site" evidence="13">
    <location>
        <position position="350"/>
    </location>
    <ligand>
        <name>ATP</name>
        <dbReference type="ChEBI" id="CHEBI:30616"/>
    </ligand>
</feature>